<keyword evidence="7 10" id="KW-0411">Iron-sulfur</keyword>
<dbReference type="InterPro" id="IPR000836">
    <property type="entry name" value="PRTase_dom"/>
</dbReference>
<dbReference type="Proteomes" id="UP000178109">
    <property type="component" value="Unassembled WGS sequence"/>
</dbReference>
<dbReference type="PANTHER" id="PTHR11907">
    <property type="entry name" value="AMIDOPHOSPHORIBOSYLTRANSFERASE"/>
    <property type="match status" value="1"/>
</dbReference>
<dbReference type="HAMAP" id="MF_01931">
    <property type="entry name" value="PurF"/>
    <property type="match status" value="1"/>
</dbReference>
<evidence type="ECO:0000256" key="9">
    <source>
        <dbReference type="PIRSR" id="PIRSR000485-1"/>
    </source>
</evidence>
<evidence type="ECO:0000256" key="5">
    <source>
        <dbReference type="ARBA" id="ARBA00022755"/>
    </source>
</evidence>
<dbReference type="NCBIfam" id="TIGR01134">
    <property type="entry name" value="purF"/>
    <property type="match status" value="1"/>
</dbReference>
<feature type="active site" description="Nucleophile" evidence="7 9">
    <location>
        <position position="2"/>
    </location>
</feature>
<dbReference type="EC" id="2.4.2.14" evidence="7"/>
<evidence type="ECO:0000256" key="10">
    <source>
        <dbReference type="PIRSR" id="PIRSR000485-3"/>
    </source>
</evidence>
<name>A0A1G2BQH4_9BACT</name>
<keyword evidence="7 10" id="KW-0479">Metal-binding</keyword>
<dbReference type="InterPro" id="IPR005854">
    <property type="entry name" value="PurF"/>
</dbReference>
<comment type="caution">
    <text evidence="12">The sequence shown here is derived from an EMBL/GenBank/DDBJ whole genome shotgun (WGS) entry which is preliminary data.</text>
</comment>
<dbReference type="GO" id="GO:0046872">
    <property type="term" value="F:metal ion binding"/>
    <property type="evidence" value="ECO:0007669"/>
    <property type="project" value="UniProtKB-KW"/>
</dbReference>
<dbReference type="Pfam" id="PF13537">
    <property type="entry name" value="GATase_7"/>
    <property type="match status" value="1"/>
</dbReference>
<feature type="binding site" evidence="7 10">
    <location>
        <position position="245"/>
    </location>
    <ligand>
        <name>[4Fe-4S] cluster</name>
        <dbReference type="ChEBI" id="CHEBI:49883"/>
    </ligand>
</feature>
<comment type="cofactor">
    <cofactor evidence="7 10">
        <name>[4Fe-4S] cluster</name>
        <dbReference type="ChEBI" id="CHEBI:49883"/>
    </cofactor>
    <text evidence="7 10">Binds 1 [4Fe-4S] cluster per subunit.</text>
</comment>
<keyword evidence="7" id="KW-0004">4Fe-4S</keyword>
<reference evidence="12 13" key="1">
    <citation type="journal article" date="2016" name="Nat. Commun.">
        <title>Thousands of microbial genomes shed light on interconnected biogeochemical processes in an aquifer system.</title>
        <authorList>
            <person name="Anantharaman K."/>
            <person name="Brown C.T."/>
            <person name="Hug L.A."/>
            <person name="Sharon I."/>
            <person name="Castelle C.J."/>
            <person name="Probst A.J."/>
            <person name="Thomas B.C."/>
            <person name="Singh A."/>
            <person name="Wilkins M.J."/>
            <person name="Karaoz U."/>
            <person name="Brodie E.L."/>
            <person name="Williams K.H."/>
            <person name="Hubbard S.S."/>
            <person name="Banfield J.F."/>
        </authorList>
    </citation>
    <scope>NUCLEOTIDE SEQUENCE [LARGE SCALE GENOMIC DNA]</scope>
</reference>
<comment type="function">
    <text evidence="7">Catalyzes the formation of phosphoribosylamine from phosphoribosylpyrophosphate (PRPP) and glutamine.</text>
</comment>
<dbReference type="InterPro" id="IPR029055">
    <property type="entry name" value="Ntn_hydrolases_N"/>
</dbReference>
<proteinExistence type="inferred from homology"/>
<keyword evidence="5 7" id="KW-0658">Purine biosynthesis</keyword>
<feature type="binding site" evidence="7 10">
    <location>
        <position position="444"/>
    </location>
    <ligand>
        <name>[4Fe-4S] cluster</name>
        <dbReference type="ChEBI" id="CHEBI:49883"/>
    </ligand>
</feature>
<dbReference type="UniPathway" id="UPA00074">
    <property type="reaction ID" value="UER00124"/>
</dbReference>
<gene>
    <name evidence="7" type="primary">purF</name>
    <name evidence="12" type="ORF">A3H70_00045</name>
</gene>
<evidence type="ECO:0000256" key="8">
    <source>
        <dbReference type="PIRNR" id="PIRNR000485"/>
    </source>
</evidence>
<evidence type="ECO:0000256" key="6">
    <source>
        <dbReference type="ARBA" id="ARBA00022962"/>
    </source>
</evidence>
<comment type="similarity">
    <text evidence="2 7 8">In the C-terminal section; belongs to the purine/pyrimidine phosphoribosyltransferase family.</text>
</comment>
<accession>A0A1G2BQH4</accession>
<sequence length="451" mass="50086">MCGIFGAFNCDHAAHVVFLGLHGIQHRAKEFAGIVSSDGTNLFRRTGPGIVQDVFRDPGDLERLHGRVAFGHIRYATTEDDPKLDNTQPIMGSFESMEMAIAHNGNLVNHAELRSELAAHGRFKTSLDTEVILRLFCLSSAKDVFARVFDAVRCLRGSYSLIFLWNDMMVAVRDPWGNRPLALGRRGASWFLSSETISFDTLGIAAVREVAPGEILVISKQGISSRYFDEERLSDQPIPHERAQCIFELLYYANPGSKVFGQHVWEFRIRAGRRLCVLCPSLGDAVVGVPDSALFHADGYAAAWEMVPVRGLLRSHYVGRTFVEGVQKLRESAVARKFVPVFALLWGRAVTLIEDSIVRLTTLPEVVRLVRRGGAREVHARVATPPITHPCRYGIDTPDPRELAAANHSVEEIRVLAGVDSLAFMPMEGLKGLVPNPRDYCFACMDGNYRI</sequence>
<evidence type="ECO:0000256" key="2">
    <source>
        <dbReference type="ARBA" id="ARBA00010138"/>
    </source>
</evidence>
<dbReference type="CDD" id="cd06223">
    <property type="entry name" value="PRTases_typeI"/>
    <property type="match status" value="1"/>
</dbReference>
<dbReference type="AlphaFoldDB" id="A0A1G2BQH4"/>
<evidence type="ECO:0000256" key="3">
    <source>
        <dbReference type="ARBA" id="ARBA00022676"/>
    </source>
</evidence>
<dbReference type="Gene3D" id="3.60.20.10">
    <property type="entry name" value="Glutamine Phosphoribosylpyrophosphate, subunit 1, domain 1"/>
    <property type="match status" value="1"/>
</dbReference>
<dbReference type="GO" id="GO:0009113">
    <property type="term" value="P:purine nucleobase biosynthetic process"/>
    <property type="evidence" value="ECO:0007669"/>
    <property type="project" value="UniProtKB-UniRule"/>
</dbReference>
<evidence type="ECO:0000313" key="12">
    <source>
        <dbReference type="EMBL" id="OGY91405.1"/>
    </source>
</evidence>
<dbReference type="GO" id="GO:0004044">
    <property type="term" value="F:amidophosphoribosyltransferase activity"/>
    <property type="evidence" value="ECO:0007669"/>
    <property type="project" value="UniProtKB-UniRule"/>
</dbReference>
<dbReference type="SUPFAM" id="SSF53271">
    <property type="entry name" value="PRTase-like"/>
    <property type="match status" value="1"/>
</dbReference>
<dbReference type="STRING" id="1798553.A3H70_00045"/>
<dbReference type="Gene3D" id="3.40.50.2020">
    <property type="match status" value="1"/>
</dbReference>
<dbReference type="SUPFAM" id="SSF56235">
    <property type="entry name" value="N-terminal nucleophile aminohydrolases (Ntn hydrolases)"/>
    <property type="match status" value="1"/>
</dbReference>
<keyword evidence="3 7" id="KW-0328">Glycosyltransferase</keyword>
<dbReference type="GO" id="GO:0051539">
    <property type="term" value="F:4 iron, 4 sulfur cluster binding"/>
    <property type="evidence" value="ECO:0007669"/>
    <property type="project" value="UniProtKB-KW"/>
</dbReference>
<evidence type="ECO:0000256" key="7">
    <source>
        <dbReference type="HAMAP-Rule" id="MF_01931"/>
    </source>
</evidence>
<dbReference type="PROSITE" id="PS51278">
    <property type="entry name" value="GATASE_TYPE_2"/>
    <property type="match status" value="1"/>
</dbReference>
<keyword evidence="7 10" id="KW-0408">Iron</keyword>
<dbReference type="InterPro" id="IPR017932">
    <property type="entry name" value="GATase_2_dom"/>
</dbReference>
<evidence type="ECO:0000259" key="11">
    <source>
        <dbReference type="PROSITE" id="PS51278"/>
    </source>
</evidence>
<dbReference type="InterPro" id="IPR029057">
    <property type="entry name" value="PRTase-like"/>
</dbReference>
<evidence type="ECO:0000256" key="1">
    <source>
        <dbReference type="ARBA" id="ARBA00005209"/>
    </source>
</evidence>
<keyword evidence="6 7" id="KW-0315">Glutamine amidotransferase</keyword>
<comment type="caution">
    <text evidence="7">Lacks conserved residue(s) required for the propagation of feature annotation.</text>
</comment>
<feature type="binding site" evidence="7 10">
    <location>
        <position position="441"/>
    </location>
    <ligand>
        <name>[4Fe-4S] cluster</name>
        <dbReference type="ChEBI" id="CHEBI:49883"/>
    </ligand>
</feature>
<feature type="domain" description="Glutamine amidotransferase type-2" evidence="11">
    <location>
        <begin position="2"/>
        <end position="221"/>
    </location>
</feature>
<dbReference type="PIRSF" id="PIRSF000485">
    <property type="entry name" value="Amd_phspho_trans"/>
    <property type="match status" value="1"/>
</dbReference>
<comment type="pathway">
    <text evidence="1 7 8">Purine metabolism; IMP biosynthesis via de novo pathway; N(1)-(5-phospho-D-ribosyl)glycinamide from 5-phospho-alpha-D-ribose 1-diphosphate: step 1/2.</text>
</comment>
<dbReference type="GO" id="GO:0006189">
    <property type="term" value="P:'de novo' IMP biosynthetic process"/>
    <property type="evidence" value="ECO:0007669"/>
    <property type="project" value="UniProtKB-UniRule"/>
</dbReference>
<evidence type="ECO:0000313" key="13">
    <source>
        <dbReference type="Proteomes" id="UP000178109"/>
    </source>
</evidence>
<protein>
    <recommendedName>
        <fullName evidence="7">Amidophosphoribosyltransferase</fullName>
        <shortName evidence="7">ATase</shortName>
        <ecNumber evidence="7">2.4.2.14</ecNumber>
    </recommendedName>
    <alternativeName>
        <fullName evidence="7">Glutamine phosphoribosylpyrophosphate amidotransferase</fullName>
        <shortName evidence="7">GPATase</shortName>
    </alternativeName>
</protein>
<keyword evidence="4 7" id="KW-0808">Transferase</keyword>
<dbReference type="EMBL" id="MHKO01000047">
    <property type="protein sequence ID" value="OGY91405.1"/>
    <property type="molecule type" value="Genomic_DNA"/>
</dbReference>
<feature type="binding site" evidence="7 10">
    <location>
        <position position="391"/>
    </location>
    <ligand>
        <name>[4Fe-4S] cluster</name>
        <dbReference type="ChEBI" id="CHEBI:49883"/>
    </ligand>
</feature>
<comment type="catalytic activity">
    <reaction evidence="7 8">
        <text>5-phospho-beta-D-ribosylamine + L-glutamate + diphosphate = 5-phospho-alpha-D-ribose 1-diphosphate + L-glutamine + H2O</text>
        <dbReference type="Rhea" id="RHEA:14905"/>
        <dbReference type="ChEBI" id="CHEBI:15377"/>
        <dbReference type="ChEBI" id="CHEBI:29985"/>
        <dbReference type="ChEBI" id="CHEBI:33019"/>
        <dbReference type="ChEBI" id="CHEBI:58017"/>
        <dbReference type="ChEBI" id="CHEBI:58359"/>
        <dbReference type="ChEBI" id="CHEBI:58681"/>
        <dbReference type="EC" id="2.4.2.14"/>
    </reaction>
</comment>
<organism evidence="12 13">
    <name type="scientific">Candidatus Komeilibacteria bacterium RIFCSPLOWO2_02_FULL_48_11</name>
    <dbReference type="NCBI Taxonomy" id="1798553"/>
    <lineage>
        <taxon>Bacteria</taxon>
        <taxon>Candidatus Komeiliibacteriota</taxon>
    </lineage>
</organism>
<evidence type="ECO:0000256" key="4">
    <source>
        <dbReference type="ARBA" id="ARBA00022679"/>
    </source>
</evidence>